<evidence type="ECO:0000313" key="2">
    <source>
        <dbReference type="EMBL" id="KAG7368513.1"/>
    </source>
</evidence>
<evidence type="ECO:0000313" key="3">
    <source>
        <dbReference type="Proteomes" id="UP000693970"/>
    </source>
</evidence>
<feature type="compositionally biased region" description="Basic and acidic residues" evidence="1">
    <location>
        <begin position="456"/>
        <end position="465"/>
    </location>
</feature>
<protein>
    <submittedName>
        <fullName evidence="2">Uncharacterized protein</fullName>
    </submittedName>
</protein>
<feature type="region of interest" description="Disordered" evidence="1">
    <location>
        <begin position="154"/>
        <end position="175"/>
    </location>
</feature>
<feature type="region of interest" description="Disordered" evidence="1">
    <location>
        <begin position="369"/>
        <end position="415"/>
    </location>
</feature>
<feature type="region of interest" description="Disordered" evidence="1">
    <location>
        <begin position="626"/>
        <end position="685"/>
    </location>
</feature>
<name>A0A9K3LU01_9STRA</name>
<reference evidence="2" key="1">
    <citation type="journal article" date="2021" name="Sci. Rep.">
        <title>Diploid genomic architecture of Nitzschia inconspicua, an elite biomass production diatom.</title>
        <authorList>
            <person name="Oliver A."/>
            <person name="Podell S."/>
            <person name="Pinowska A."/>
            <person name="Traller J.C."/>
            <person name="Smith S.R."/>
            <person name="McClure R."/>
            <person name="Beliaev A."/>
            <person name="Bohutskyi P."/>
            <person name="Hill E.A."/>
            <person name="Rabines A."/>
            <person name="Zheng H."/>
            <person name="Allen L.Z."/>
            <person name="Kuo A."/>
            <person name="Grigoriev I.V."/>
            <person name="Allen A.E."/>
            <person name="Hazlebeck D."/>
            <person name="Allen E.E."/>
        </authorList>
    </citation>
    <scope>NUCLEOTIDE SEQUENCE</scope>
    <source>
        <strain evidence="2">Hildebrandi</strain>
    </source>
</reference>
<feature type="compositionally biased region" description="Basic and acidic residues" evidence="1">
    <location>
        <begin position="160"/>
        <end position="170"/>
    </location>
</feature>
<sequence length="685" mass="75834">MLANNKFQFEVTTLPATDTENREGGEISQLLSISRIVALQSGVKASANLPSSKKKQMVRLQNLDNDDIILESSFDGESVFSIETAFNPFKATVESQRGLTTIFNENVTISQGHGPYYNHLGMCGWKEHGCMLGHPPSPKEFQYSSQQENSNELFISPRKSGGDKNDEPRSSPHSVPFFPIPKLLLVQREWTDSTAADASTQSKKLQSCVMSKLPTRVSDLLSQSAPRRSSSLLSDVACYIPTSNSYRKHARENNLKTADSALHLVTEGVQSLDMDSILGTRERLWDEVSNIVCDGGDGQRYKEQVHSSKGREVTHQSSSKPTLPASRSPTTKSRRSSEERPPKSKKSPSPYIPLPLFSSLDDEGKCISSRSAVKAKSPSSTTGGRAMSPCTRRLSNGSAGGTKTGRPKAPMREGSMISPAKSREILLSRPSQFPSQKLCLLKIDTDRTIIGTMDRSPSDGKKAVRDINLPANPDRKSKSLKDKNVFSDMKPPSTPKRKSKSLKDEIVCNRTKPPSMPKQKSSSLRYDDLFSVVWQRSPVNPSHLKTEKNSERLRSNSEPPVAVHQRRLVGGVSRRLKVDEKTHSRCNKDHCGNPATQGRRKGGQTSDPKKRFARFDNDVLWNERSRSCSLTGMPKKPESTHERTIASEPQSPNRFDGISNRSDFPPMSPLRRGNESGLSTNVTRT</sequence>
<reference evidence="2" key="2">
    <citation type="submission" date="2021-04" db="EMBL/GenBank/DDBJ databases">
        <authorList>
            <person name="Podell S."/>
        </authorList>
    </citation>
    <scope>NUCLEOTIDE SEQUENCE</scope>
    <source>
        <strain evidence="2">Hildebrandi</strain>
    </source>
</reference>
<feature type="region of interest" description="Disordered" evidence="1">
    <location>
        <begin position="296"/>
        <end position="355"/>
    </location>
</feature>
<gene>
    <name evidence="2" type="ORF">IV203_031256</name>
</gene>
<feature type="compositionally biased region" description="Basic and acidic residues" evidence="1">
    <location>
        <begin position="297"/>
        <end position="314"/>
    </location>
</feature>
<comment type="caution">
    <text evidence="2">The sequence shown here is derived from an EMBL/GenBank/DDBJ whole genome shotgun (WGS) entry which is preliminary data.</text>
</comment>
<keyword evidence="3" id="KW-1185">Reference proteome</keyword>
<proteinExistence type="predicted"/>
<dbReference type="Proteomes" id="UP000693970">
    <property type="component" value="Unassembled WGS sequence"/>
</dbReference>
<feature type="compositionally biased region" description="Polar residues" evidence="1">
    <location>
        <begin position="676"/>
        <end position="685"/>
    </location>
</feature>
<organism evidence="2 3">
    <name type="scientific">Nitzschia inconspicua</name>
    <dbReference type="NCBI Taxonomy" id="303405"/>
    <lineage>
        <taxon>Eukaryota</taxon>
        <taxon>Sar</taxon>
        <taxon>Stramenopiles</taxon>
        <taxon>Ochrophyta</taxon>
        <taxon>Bacillariophyta</taxon>
        <taxon>Bacillariophyceae</taxon>
        <taxon>Bacillariophycidae</taxon>
        <taxon>Bacillariales</taxon>
        <taxon>Bacillariaceae</taxon>
        <taxon>Nitzschia</taxon>
    </lineage>
</organism>
<feature type="compositionally biased region" description="Basic and acidic residues" evidence="1">
    <location>
        <begin position="473"/>
        <end position="485"/>
    </location>
</feature>
<feature type="compositionally biased region" description="Basic and acidic residues" evidence="1">
    <location>
        <begin position="544"/>
        <end position="555"/>
    </location>
</feature>
<feature type="compositionally biased region" description="Basic and acidic residues" evidence="1">
    <location>
        <begin position="576"/>
        <end position="591"/>
    </location>
</feature>
<accession>A0A9K3LU01</accession>
<dbReference type="AlphaFoldDB" id="A0A9K3LU01"/>
<feature type="region of interest" description="Disordered" evidence="1">
    <location>
        <begin position="451"/>
        <end position="523"/>
    </location>
</feature>
<feature type="region of interest" description="Disordered" evidence="1">
    <location>
        <begin position="540"/>
        <end position="610"/>
    </location>
</feature>
<evidence type="ECO:0000256" key="1">
    <source>
        <dbReference type="SAM" id="MobiDB-lite"/>
    </source>
</evidence>
<dbReference type="EMBL" id="JAGRRH010000006">
    <property type="protein sequence ID" value="KAG7368513.1"/>
    <property type="molecule type" value="Genomic_DNA"/>
</dbReference>
<feature type="compositionally biased region" description="Basic and acidic residues" evidence="1">
    <location>
        <begin position="635"/>
        <end position="645"/>
    </location>
</feature>